<evidence type="ECO:0000313" key="2">
    <source>
        <dbReference type="Proteomes" id="UP000051863"/>
    </source>
</evidence>
<name>A0A0R0C9Z8_9GAMM</name>
<reference evidence="1 2" key="1">
    <citation type="submission" date="2015-05" db="EMBL/GenBank/DDBJ databases">
        <title>Genome sequencing and analysis of members of genus Stenotrophomonas.</title>
        <authorList>
            <person name="Patil P.P."/>
            <person name="Midha S."/>
            <person name="Patil P.B."/>
        </authorList>
    </citation>
    <scope>NUCLEOTIDE SEQUENCE [LARGE SCALE GENOMIC DNA]</scope>
    <source>
        <strain evidence="1 2">DSM 18941</strain>
    </source>
</reference>
<organism evidence="1 2">
    <name type="scientific">Stenotrophomonas terrae</name>
    <dbReference type="NCBI Taxonomy" id="405446"/>
    <lineage>
        <taxon>Bacteria</taxon>
        <taxon>Pseudomonadati</taxon>
        <taxon>Pseudomonadota</taxon>
        <taxon>Gammaproteobacteria</taxon>
        <taxon>Lysobacterales</taxon>
        <taxon>Lysobacteraceae</taxon>
        <taxon>Stenotrophomonas</taxon>
    </lineage>
</organism>
<dbReference type="PATRIC" id="fig|405446.3.peg.2355"/>
<sequence length="77" mass="8753">MEGNMDNQLLEDIRALLISKRAREIRINLQRAESDADIEEIDIEGELVSVLTLEAAMRAAVKEFKRNKQLISTILAE</sequence>
<gene>
    <name evidence="1" type="ORF">ABB27_13705</name>
</gene>
<proteinExistence type="predicted"/>
<dbReference type="EMBL" id="LDJJ01000047">
    <property type="protein sequence ID" value="KRG66431.1"/>
    <property type="molecule type" value="Genomic_DNA"/>
</dbReference>
<comment type="caution">
    <text evidence="1">The sequence shown here is derived from an EMBL/GenBank/DDBJ whole genome shotgun (WGS) entry which is preliminary data.</text>
</comment>
<evidence type="ECO:0000313" key="1">
    <source>
        <dbReference type="EMBL" id="KRG66431.1"/>
    </source>
</evidence>
<accession>A0A0R0C9Z8</accession>
<protein>
    <submittedName>
        <fullName evidence="1">Uncharacterized protein</fullName>
    </submittedName>
</protein>
<dbReference type="Proteomes" id="UP000051863">
    <property type="component" value="Unassembled WGS sequence"/>
</dbReference>
<keyword evidence="2" id="KW-1185">Reference proteome</keyword>
<dbReference type="AlphaFoldDB" id="A0A0R0C9Z8"/>